<protein>
    <recommendedName>
        <fullName evidence="8">Clostridium P-47 protein</fullName>
    </recommendedName>
</protein>
<sequence>MSAGKLDTLTIYDWNQTVNDVKNQGSMLARNFPSFFSQEINEQTMKAKVTGIWLKWELTNEGTGQYPIYKCYIEDGTLEVDVENKKTKYDLKNSWIKICAKIEIDKSSSTDMYKFSEKEDALYSINHSFHFDKENGFASNLLEHLLVSWFKEHRNLLNNHVNNYRIHVRTSNDLTLAGWDTGYVTSFSNVNKTILEKELYPKGFDNEMMDNSLGIPLFFSMKGTFDSWEITTGADGQNVNFILKLGENSAFTNESSNLTYDFSSDAFLKVQVRLEYFNSTEKTMEDPTGLNDGNQVELRVKTDRDQNQNPPVVLVDSYYSEDLTSPLLNSIATSMVKEWLNENIDKFENIFSYFLLQETAKNEDFQWLKPTTAYYGVASVEGENKMPDLDKSVFSVMSMVENHVNKFPQHTVDARLLHAVNNESAFGIDMPLFVEKWVENALVAMQIGTPEQFEKTDNGLVISNKERIKFATIENDSGNDVPGYVDEGKFRLGIINNQLVLEMEDLYWEQARGMMGHVNYKQSFDITLKSGVDELGKEYSNVLIPIENTDPTMLMTFTIEDWKKNENLIIEIVTGVAIGILVGFIPVGKIFTKLKDVVRKAFRQSGNRMSAELGSSVAIAMREIAQESGETGAAFFRRMSQEAADEVTLFTRPGITTQQIINEVANKPESFFSKIWKNKYKVIGGVVGGAVGGMVPTAIIGAIQNAQQEHYSLLPTIHEFVANCVGTVNWPDNSEFQIETAQLQGIYLMGGKLNKEN</sequence>
<comment type="similarity">
    <text evidence="2">Belongs to the TULIP P47 family.</text>
</comment>
<dbReference type="Pfam" id="PF26543">
    <property type="entry name" value="Orfx2_N"/>
    <property type="match status" value="1"/>
</dbReference>
<evidence type="ECO:0000256" key="3">
    <source>
        <dbReference type="SAM" id="Phobius"/>
    </source>
</evidence>
<evidence type="ECO:0008006" key="8">
    <source>
        <dbReference type="Google" id="ProtNLM"/>
    </source>
</evidence>
<dbReference type="InterPro" id="IPR010567">
    <property type="entry name" value="OrfX2/OrfX3/P47"/>
</dbReference>
<accession>A0A3A3GMW5</accession>
<feature type="domain" description="Orfx2 N-terminal TULIPs" evidence="5">
    <location>
        <begin position="4"/>
        <end position="173"/>
    </location>
</feature>
<proteinExistence type="inferred from homology"/>
<evidence type="ECO:0000256" key="2">
    <source>
        <dbReference type="ARBA" id="ARBA00035010"/>
    </source>
</evidence>
<reference evidence="6 7" key="1">
    <citation type="submission" date="2018-09" db="EMBL/GenBank/DDBJ databases">
        <title>Paenibacillus SK2017-BO5.</title>
        <authorList>
            <person name="Piskunova J.V."/>
            <person name="Dubiley S.A."/>
            <person name="Severinov K.V."/>
        </authorList>
    </citation>
    <scope>NUCLEOTIDE SEQUENCE [LARGE SCALE GENOMIC DNA]</scope>
    <source>
        <strain evidence="6 7">BO5</strain>
    </source>
</reference>
<dbReference type="Proteomes" id="UP000266177">
    <property type="component" value="Unassembled WGS sequence"/>
</dbReference>
<dbReference type="EMBL" id="QYZD01000004">
    <property type="protein sequence ID" value="RJG25205.1"/>
    <property type="molecule type" value="Genomic_DNA"/>
</dbReference>
<dbReference type="InterPro" id="IPR058824">
    <property type="entry name" value="Orfx2_N"/>
</dbReference>
<dbReference type="AlphaFoldDB" id="A0A3A3GMW5"/>
<evidence type="ECO:0000259" key="5">
    <source>
        <dbReference type="Pfam" id="PF26543"/>
    </source>
</evidence>
<organism evidence="6 7">
    <name type="scientific">Paenibacillus thiaminolyticus</name>
    <name type="common">Bacillus thiaminolyticus</name>
    <dbReference type="NCBI Taxonomy" id="49283"/>
    <lineage>
        <taxon>Bacteria</taxon>
        <taxon>Bacillati</taxon>
        <taxon>Bacillota</taxon>
        <taxon>Bacilli</taxon>
        <taxon>Bacillales</taxon>
        <taxon>Paenibacillaceae</taxon>
        <taxon>Paenibacillus</taxon>
    </lineage>
</organism>
<dbReference type="RefSeq" id="WP_119792160.1">
    <property type="nucleotide sequence ID" value="NZ_QYZD01000004.1"/>
</dbReference>
<feature type="transmembrane region" description="Helical" evidence="3">
    <location>
        <begin position="568"/>
        <end position="591"/>
    </location>
</feature>
<dbReference type="Pfam" id="PF06597">
    <property type="entry name" value="Clostridium_P47"/>
    <property type="match status" value="1"/>
</dbReference>
<name>A0A3A3GMW5_PANTH</name>
<evidence type="ECO:0000256" key="1">
    <source>
        <dbReference type="ARBA" id="ARBA00023026"/>
    </source>
</evidence>
<keyword evidence="3" id="KW-0472">Membrane</keyword>
<keyword evidence="3" id="KW-1133">Transmembrane helix</keyword>
<feature type="domain" description="Protein OrfX2/OrfX3/P47" evidence="4">
    <location>
        <begin position="177"/>
        <end position="580"/>
    </location>
</feature>
<keyword evidence="1" id="KW-0843">Virulence</keyword>
<gene>
    <name evidence="6" type="ORF">DQX05_07045</name>
</gene>
<evidence type="ECO:0000313" key="6">
    <source>
        <dbReference type="EMBL" id="RJG25205.1"/>
    </source>
</evidence>
<feature type="transmembrane region" description="Helical" evidence="3">
    <location>
        <begin position="682"/>
        <end position="703"/>
    </location>
</feature>
<comment type="caution">
    <text evidence="6">The sequence shown here is derived from an EMBL/GenBank/DDBJ whole genome shotgun (WGS) entry which is preliminary data.</text>
</comment>
<evidence type="ECO:0000313" key="7">
    <source>
        <dbReference type="Proteomes" id="UP000266177"/>
    </source>
</evidence>
<keyword evidence="3" id="KW-0812">Transmembrane</keyword>
<dbReference type="OrthoDB" id="2082394at2"/>
<evidence type="ECO:0000259" key="4">
    <source>
        <dbReference type="Pfam" id="PF06597"/>
    </source>
</evidence>